<sequence>MDERIKLLKELTEASGVPGFEHEVRAIIRKHMEDFTCIEEDRLGSIICKKEGPSDGPKVMLSAHMDEIGFMVKHVTEEGFIKFQTLGGWWEQVMLAQRVIIKTNKGDVPGVIGSIPPHILDNETRNKVVKKENMFIDCGAKDKEEAEKVFGIRPGDPIIPVSEFTVMANPDLFMAKAFDDRLGCAMFIEVMKELKGTDHPNTVYGVGTVQEEVGLRGAKTSVNKICPDIAFALEVGIASDVPGTKDFGVYEKLGEGPVILVYDASMIPNRGLRDFVINVAEEMEIPYQLDSLAGGGTDAGAIHIYKEGVPSLVIAVPTRYIHTHVGIIHRKDYENAIKLLKEVIMRLDSETVAKFTL</sequence>
<dbReference type="PANTHER" id="PTHR32481:SF0">
    <property type="entry name" value="AMINOPEPTIDASE YPDE-RELATED"/>
    <property type="match status" value="1"/>
</dbReference>
<dbReference type="SUPFAM" id="SSF101821">
    <property type="entry name" value="Aminopeptidase/glucanase lid domain"/>
    <property type="match status" value="1"/>
</dbReference>
<evidence type="ECO:0000256" key="6">
    <source>
        <dbReference type="PIRNR" id="PIRNR001123"/>
    </source>
</evidence>
<keyword evidence="2" id="KW-0031">Aminopeptidase</keyword>
<dbReference type="CDD" id="cd05656">
    <property type="entry name" value="M42_Frv"/>
    <property type="match status" value="1"/>
</dbReference>
<dbReference type="PIRSF" id="PIRSF001123">
    <property type="entry name" value="PepA_GA"/>
    <property type="match status" value="1"/>
</dbReference>
<feature type="active site" description="Proton acceptor" evidence="7">
    <location>
        <position position="211"/>
    </location>
</feature>
<feature type="binding site" evidence="8">
    <location>
        <position position="64"/>
    </location>
    <ligand>
        <name>Zn(2+)</name>
        <dbReference type="ChEBI" id="CHEBI:29105"/>
        <label>1</label>
    </ligand>
</feature>
<dbReference type="AlphaFoldDB" id="A0A3S9SWQ8"/>
<feature type="binding site" evidence="8">
    <location>
        <position position="179"/>
    </location>
    <ligand>
        <name>Zn(2+)</name>
        <dbReference type="ChEBI" id="CHEBI:29105"/>
        <label>2</label>
    </ligand>
</feature>
<dbReference type="OrthoDB" id="9772053at2"/>
<comment type="similarity">
    <text evidence="1 6">Belongs to the peptidase M42 family.</text>
</comment>
<dbReference type="GO" id="GO:0004177">
    <property type="term" value="F:aminopeptidase activity"/>
    <property type="evidence" value="ECO:0007669"/>
    <property type="project" value="UniProtKB-UniRule"/>
</dbReference>
<keyword evidence="10" id="KW-1185">Reference proteome</keyword>
<dbReference type="Proteomes" id="UP000267250">
    <property type="component" value="Chromosome"/>
</dbReference>
<dbReference type="SUPFAM" id="SSF53187">
    <property type="entry name" value="Zn-dependent exopeptidases"/>
    <property type="match status" value="1"/>
</dbReference>
<organism evidence="9 10">
    <name type="scientific">Anoxybacter fermentans</name>
    <dbReference type="NCBI Taxonomy" id="1323375"/>
    <lineage>
        <taxon>Bacteria</taxon>
        <taxon>Bacillati</taxon>
        <taxon>Bacillota</taxon>
        <taxon>Clostridia</taxon>
        <taxon>Halanaerobiales</taxon>
        <taxon>Anoxybacter</taxon>
    </lineage>
</organism>
<feature type="binding site" evidence="8">
    <location>
        <position position="179"/>
    </location>
    <ligand>
        <name>Zn(2+)</name>
        <dbReference type="ChEBI" id="CHEBI:29105"/>
        <label>1</label>
    </ligand>
</feature>
<accession>A0A3S9SWQ8</accession>
<evidence type="ECO:0000256" key="8">
    <source>
        <dbReference type="PIRSR" id="PIRSR001123-2"/>
    </source>
</evidence>
<evidence type="ECO:0000256" key="5">
    <source>
        <dbReference type="ARBA" id="ARBA00022801"/>
    </source>
</evidence>
<dbReference type="InterPro" id="IPR023367">
    <property type="entry name" value="Peptidase_M42_dom2"/>
</dbReference>
<dbReference type="InterPro" id="IPR008007">
    <property type="entry name" value="Peptidase_M42"/>
</dbReference>
<evidence type="ECO:0000313" key="10">
    <source>
        <dbReference type="Proteomes" id="UP000267250"/>
    </source>
</evidence>
<evidence type="ECO:0000256" key="2">
    <source>
        <dbReference type="ARBA" id="ARBA00022438"/>
    </source>
</evidence>
<comment type="cofactor">
    <cofactor evidence="8">
        <name>a divalent metal cation</name>
        <dbReference type="ChEBI" id="CHEBI:60240"/>
    </cofactor>
    <text evidence="8">Binds 2 divalent metal cations per subunit.</text>
</comment>
<dbReference type="PANTHER" id="PTHR32481">
    <property type="entry name" value="AMINOPEPTIDASE"/>
    <property type="match status" value="1"/>
</dbReference>
<keyword evidence="5" id="KW-0378">Hydrolase</keyword>
<dbReference type="RefSeq" id="WP_127016110.1">
    <property type="nucleotide sequence ID" value="NZ_CP016379.1"/>
</dbReference>
<dbReference type="InterPro" id="IPR051464">
    <property type="entry name" value="Peptidase_M42_aminopept"/>
</dbReference>
<dbReference type="EMBL" id="CP016379">
    <property type="protein sequence ID" value="AZR72776.1"/>
    <property type="molecule type" value="Genomic_DNA"/>
</dbReference>
<dbReference type="Pfam" id="PF05343">
    <property type="entry name" value="Peptidase_M42"/>
    <property type="match status" value="1"/>
</dbReference>
<gene>
    <name evidence="9" type="ORF">BBF96_04830</name>
</gene>
<evidence type="ECO:0000256" key="1">
    <source>
        <dbReference type="ARBA" id="ARBA00006272"/>
    </source>
</evidence>
<evidence type="ECO:0000256" key="3">
    <source>
        <dbReference type="ARBA" id="ARBA00022670"/>
    </source>
</evidence>
<feature type="binding site" evidence="8">
    <location>
        <position position="234"/>
    </location>
    <ligand>
        <name>Zn(2+)</name>
        <dbReference type="ChEBI" id="CHEBI:29105"/>
        <label>1</label>
    </ligand>
</feature>
<dbReference type="KEGG" id="aft:BBF96_04830"/>
<dbReference type="Gene3D" id="2.40.30.40">
    <property type="entry name" value="Peptidase M42, domain 2"/>
    <property type="match status" value="1"/>
</dbReference>
<evidence type="ECO:0000256" key="4">
    <source>
        <dbReference type="ARBA" id="ARBA00022723"/>
    </source>
</evidence>
<evidence type="ECO:0000256" key="7">
    <source>
        <dbReference type="PIRSR" id="PIRSR001123-1"/>
    </source>
</evidence>
<dbReference type="Gene3D" id="3.40.630.10">
    <property type="entry name" value="Zn peptidases"/>
    <property type="match status" value="1"/>
</dbReference>
<feature type="binding site" evidence="8">
    <location>
        <position position="322"/>
    </location>
    <ligand>
        <name>Zn(2+)</name>
        <dbReference type="ChEBI" id="CHEBI:29105"/>
        <label>2</label>
    </ligand>
</feature>
<dbReference type="GO" id="GO:0046872">
    <property type="term" value="F:metal ion binding"/>
    <property type="evidence" value="ECO:0007669"/>
    <property type="project" value="UniProtKB-UniRule"/>
</dbReference>
<evidence type="ECO:0000313" key="9">
    <source>
        <dbReference type="EMBL" id="AZR72776.1"/>
    </source>
</evidence>
<feature type="binding site" evidence="8">
    <location>
        <position position="212"/>
    </location>
    <ligand>
        <name>Zn(2+)</name>
        <dbReference type="ChEBI" id="CHEBI:29105"/>
        <label>2</label>
    </ligand>
</feature>
<keyword evidence="4 8" id="KW-0479">Metal-binding</keyword>
<keyword evidence="3" id="KW-0645">Protease</keyword>
<proteinExistence type="inferred from homology"/>
<reference evidence="9 10" key="1">
    <citation type="submission" date="2016-07" db="EMBL/GenBank/DDBJ databases">
        <title>Genome and transcriptome analysis of iron-reducing fermentative bacteria Anoxybacter fermentans.</title>
        <authorList>
            <person name="Zeng X."/>
            <person name="Shao Z."/>
        </authorList>
    </citation>
    <scope>NUCLEOTIDE SEQUENCE [LARGE SCALE GENOMIC DNA]</scope>
    <source>
        <strain evidence="9 10">DY22613</strain>
    </source>
</reference>
<dbReference type="GO" id="GO:0006508">
    <property type="term" value="P:proteolysis"/>
    <property type="evidence" value="ECO:0007669"/>
    <property type="project" value="UniProtKB-KW"/>
</dbReference>
<name>A0A3S9SWQ8_9FIRM</name>
<protein>
    <submittedName>
        <fullName evidence="9">Peptidase M28</fullName>
    </submittedName>
</protein>